<dbReference type="KEGG" id="nik:F5I99_03740"/>
<reference evidence="3 4" key="1">
    <citation type="submission" date="2019-09" db="EMBL/GenBank/DDBJ databases">
        <title>Nitrincola iocasae sp. nov., a bacterium isolated from the sediment collected at a cold seep field in South China Sea.</title>
        <authorList>
            <person name="Zhang H."/>
            <person name="Wang H."/>
            <person name="Li C."/>
        </authorList>
    </citation>
    <scope>NUCLEOTIDE SEQUENCE [LARGE SCALE GENOMIC DNA]</scope>
    <source>
        <strain evidence="3 4">KXZD1103</strain>
    </source>
</reference>
<comment type="subcellular location">
    <subcellularLocation>
        <location evidence="1">Cell inner membrane</location>
        <topology evidence="1">Multi-pass membrane protein</topology>
    </subcellularLocation>
</comment>
<dbReference type="PIRSF" id="PIRSF016789">
    <property type="entry name" value="DUF454"/>
    <property type="match status" value="1"/>
</dbReference>
<evidence type="ECO:0000313" key="3">
    <source>
        <dbReference type="EMBL" id="QEW05671.1"/>
    </source>
</evidence>
<keyword evidence="2" id="KW-1133">Transmembrane helix</keyword>
<dbReference type="PANTHER" id="PTHR35813">
    <property type="entry name" value="INNER MEMBRANE PROTEIN YBAN"/>
    <property type="match status" value="1"/>
</dbReference>
<dbReference type="AlphaFoldDB" id="A0A5J6LBJ1"/>
<feature type="transmembrane region" description="Helical" evidence="2">
    <location>
        <begin position="6"/>
        <end position="39"/>
    </location>
</feature>
<dbReference type="RefSeq" id="WP_151053715.1">
    <property type="nucleotide sequence ID" value="NZ_CP044222.1"/>
</dbReference>
<keyword evidence="1" id="KW-1003">Cell membrane</keyword>
<dbReference type="GO" id="GO:0005886">
    <property type="term" value="C:plasma membrane"/>
    <property type="evidence" value="ECO:0007669"/>
    <property type="project" value="UniProtKB-SubCell"/>
</dbReference>
<dbReference type="PANTHER" id="PTHR35813:SF1">
    <property type="entry name" value="INNER MEMBRANE PROTEIN YBAN"/>
    <property type="match status" value="1"/>
</dbReference>
<keyword evidence="4" id="KW-1185">Reference proteome</keyword>
<name>A0A5J6LBJ1_9GAMM</name>
<keyword evidence="1" id="KW-0997">Cell inner membrane</keyword>
<protein>
    <recommendedName>
        <fullName evidence="1">Inner membrane protein</fullName>
    </recommendedName>
</protein>
<evidence type="ECO:0000313" key="4">
    <source>
        <dbReference type="Proteomes" id="UP000325606"/>
    </source>
</evidence>
<sequence>MLIIALWRLLALFFVGLAFIGAILPGIPTTVFLLSAVWASAKGWPKLHDWLLAHPRFGPLISQWQTHRAIPRRAKWIAGLSMLVSTFLLLSSSAPLWVKYTAPTLMAVVMIWLASRPEMPTTCPMKIKTKVINPE</sequence>
<organism evidence="3 4">
    <name type="scientific">Nitrincola iocasae</name>
    <dbReference type="NCBI Taxonomy" id="2614693"/>
    <lineage>
        <taxon>Bacteria</taxon>
        <taxon>Pseudomonadati</taxon>
        <taxon>Pseudomonadota</taxon>
        <taxon>Gammaproteobacteria</taxon>
        <taxon>Oceanospirillales</taxon>
        <taxon>Oceanospirillaceae</taxon>
        <taxon>Nitrincola</taxon>
    </lineage>
</organism>
<keyword evidence="2" id="KW-0812">Transmembrane</keyword>
<evidence type="ECO:0000256" key="1">
    <source>
        <dbReference type="PIRNR" id="PIRNR016789"/>
    </source>
</evidence>
<dbReference type="EMBL" id="CP044222">
    <property type="protein sequence ID" value="QEW05671.1"/>
    <property type="molecule type" value="Genomic_DNA"/>
</dbReference>
<evidence type="ECO:0000256" key="2">
    <source>
        <dbReference type="SAM" id="Phobius"/>
    </source>
</evidence>
<feature type="transmembrane region" description="Helical" evidence="2">
    <location>
        <begin position="74"/>
        <end position="91"/>
    </location>
</feature>
<gene>
    <name evidence="3" type="ORF">F5I99_03740</name>
</gene>
<dbReference type="Proteomes" id="UP000325606">
    <property type="component" value="Chromosome"/>
</dbReference>
<dbReference type="Pfam" id="PF04304">
    <property type="entry name" value="DUF454"/>
    <property type="match status" value="1"/>
</dbReference>
<dbReference type="InterPro" id="IPR007401">
    <property type="entry name" value="DUF454"/>
</dbReference>
<proteinExistence type="predicted"/>
<accession>A0A5J6LBJ1</accession>
<keyword evidence="1 2" id="KW-0472">Membrane</keyword>